<dbReference type="PANTHER" id="PTHR47649">
    <property type="entry name" value="RIBONUCLEASE D"/>
    <property type="match status" value="1"/>
</dbReference>
<name>A0A372GBL0_9ACTN</name>
<dbReference type="GO" id="GO:0006139">
    <property type="term" value="P:nucleobase-containing compound metabolic process"/>
    <property type="evidence" value="ECO:0007669"/>
    <property type="project" value="InterPro"/>
</dbReference>
<evidence type="ECO:0000313" key="3">
    <source>
        <dbReference type="EMBL" id="RFS82798.1"/>
    </source>
</evidence>
<dbReference type="InterPro" id="IPR051086">
    <property type="entry name" value="RNase_D-like"/>
</dbReference>
<dbReference type="SUPFAM" id="SSF47819">
    <property type="entry name" value="HRDC-like"/>
    <property type="match status" value="1"/>
</dbReference>
<dbReference type="Pfam" id="PF01612">
    <property type="entry name" value="DNA_pol_A_exo1"/>
    <property type="match status" value="1"/>
</dbReference>
<dbReference type="SMART" id="SM00474">
    <property type="entry name" value="35EXOc"/>
    <property type="match status" value="1"/>
</dbReference>
<evidence type="ECO:0000256" key="1">
    <source>
        <dbReference type="SAM" id="MobiDB-lite"/>
    </source>
</evidence>
<dbReference type="PROSITE" id="PS50967">
    <property type="entry name" value="HRDC"/>
    <property type="match status" value="1"/>
</dbReference>
<proteinExistence type="predicted"/>
<keyword evidence="4" id="KW-1185">Reference proteome</keyword>
<dbReference type="PANTHER" id="PTHR47649:SF1">
    <property type="entry name" value="RIBONUCLEASE D"/>
    <property type="match status" value="1"/>
</dbReference>
<dbReference type="GO" id="GO:0003676">
    <property type="term" value="F:nucleic acid binding"/>
    <property type="evidence" value="ECO:0007669"/>
    <property type="project" value="InterPro"/>
</dbReference>
<dbReference type="GO" id="GO:0000166">
    <property type="term" value="F:nucleotide binding"/>
    <property type="evidence" value="ECO:0007669"/>
    <property type="project" value="InterPro"/>
</dbReference>
<gene>
    <name evidence="3" type="ORF">D0T12_25555</name>
</gene>
<dbReference type="AlphaFoldDB" id="A0A372GBL0"/>
<evidence type="ECO:0000313" key="4">
    <source>
        <dbReference type="Proteomes" id="UP000262882"/>
    </source>
</evidence>
<dbReference type="InterPro" id="IPR036397">
    <property type="entry name" value="RNaseH_sf"/>
</dbReference>
<reference evidence="3 4" key="1">
    <citation type="submission" date="2018-08" db="EMBL/GenBank/DDBJ databases">
        <title>Actinomadura spongicola sp. nov., isolated from marine sponge Leucetta chagosensis.</title>
        <authorList>
            <person name="Li L."/>
            <person name="Lin H.W."/>
        </authorList>
    </citation>
    <scope>NUCLEOTIDE SEQUENCE [LARGE SCALE GENOMIC DNA]</scope>
    <source>
        <strain evidence="3 4">LHW52907</strain>
    </source>
</reference>
<dbReference type="Proteomes" id="UP000262882">
    <property type="component" value="Unassembled WGS sequence"/>
</dbReference>
<feature type="region of interest" description="Disordered" evidence="1">
    <location>
        <begin position="338"/>
        <end position="358"/>
    </location>
</feature>
<sequence>MSETRATGPERETGAENTAAKRSGTVPAQAAPRPESEGGAGPPAVPLLEPREGVPPVITGTAELERVIAAFAAGTGPVAVDAERASGYRYGQRAYLIQLRRAGSGTVLIDPIGLPDLSGLDAVLAGAEMVLHAANQDLPCLAEVGLVPRRLFDTELAGRLLGYPRVGLGSMVENVLGYVLEKGHSAADWSTRPLPEDWLRYAALDVELLVELRDALHAELTAAGKLEWALEEFAAILTTPPKPPRADPWRRTSGIHRVRNRRALATVREIWEARDKIARERDLSPGRVLQDAAIIELAQRAPRTPAELQALPTMRGRGARRHQSAWLRAVARARELTDRGLPDSTVPGDGPPPAHRWADRDPEAAKRLTAARAVVAALADEHSMPSENLMQPDLVRRLAWTPPPEASASAVGAALRDLGARHWQVALTAQPIARAFLRLEHKGDL</sequence>
<dbReference type="CDD" id="cd06142">
    <property type="entry name" value="RNaseD_exo"/>
    <property type="match status" value="1"/>
</dbReference>
<dbReference type="GO" id="GO:0008408">
    <property type="term" value="F:3'-5' exonuclease activity"/>
    <property type="evidence" value="ECO:0007669"/>
    <property type="project" value="InterPro"/>
</dbReference>
<organism evidence="3 4">
    <name type="scientific">Actinomadura spongiicola</name>
    <dbReference type="NCBI Taxonomy" id="2303421"/>
    <lineage>
        <taxon>Bacteria</taxon>
        <taxon>Bacillati</taxon>
        <taxon>Actinomycetota</taxon>
        <taxon>Actinomycetes</taxon>
        <taxon>Streptosporangiales</taxon>
        <taxon>Thermomonosporaceae</taxon>
        <taxon>Actinomadura</taxon>
    </lineage>
</organism>
<dbReference type="EMBL" id="QVNQ01000008">
    <property type="protein sequence ID" value="RFS82798.1"/>
    <property type="molecule type" value="Genomic_DNA"/>
</dbReference>
<feature type="domain" description="HRDC" evidence="2">
    <location>
        <begin position="260"/>
        <end position="340"/>
    </location>
</feature>
<dbReference type="InterPro" id="IPR010997">
    <property type="entry name" value="HRDC-like_sf"/>
</dbReference>
<feature type="region of interest" description="Disordered" evidence="1">
    <location>
        <begin position="1"/>
        <end position="54"/>
    </location>
</feature>
<protein>
    <submittedName>
        <fullName evidence="3">Ribonuclease D</fullName>
    </submittedName>
</protein>
<dbReference type="Pfam" id="PF18305">
    <property type="entry name" value="DNA_pol_A_exoN"/>
    <property type="match status" value="1"/>
</dbReference>
<dbReference type="SUPFAM" id="SSF53098">
    <property type="entry name" value="Ribonuclease H-like"/>
    <property type="match status" value="1"/>
</dbReference>
<comment type="caution">
    <text evidence="3">The sequence shown here is derived from an EMBL/GenBank/DDBJ whole genome shotgun (WGS) entry which is preliminary data.</text>
</comment>
<dbReference type="InterPro" id="IPR041605">
    <property type="entry name" value="Exo_C"/>
</dbReference>
<dbReference type="InterPro" id="IPR002121">
    <property type="entry name" value="HRDC_dom"/>
</dbReference>
<dbReference type="InterPro" id="IPR012337">
    <property type="entry name" value="RNaseH-like_sf"/>
</dbReference>
<dbReference type="OrthoDB" id="144122at2"/>
<evidence type="ECO:0000259" key="2">
    <source>
        <dbReference type="PROSITE" id="PS50967"/>
    </source>
</evidence>
<dbReference type="Gene3D" id="3.30.420.10">
    <property type="entry name" value="Ribonuclease H-like superfamily/Ribonuclease H"/>
    <property type="match status" value="1"/>
</dbReference>
<dbReference type="Pfam" id="PF00570">
    <property type="entry name" value="HRDC"/>
    <property type="match status" value="1"/>
</dbReference>
<dbReference type="InterPro" id="IPR002562">
    <property type="entry name" value="3'-5'_exonuclease_dom"/>
</dbReference>
<accession>A0A372GBL0</accession>
<dbReference type="InterPro" id="IPR044876">
    <property type="entry name" value="HRDC_dom_sf"/>
</dbReference>
<dbReference type="SMART" id="SM00341">
    <property type="entry name" value="HRDC"/>
    <property type="match status" value="1"/>
</dbReference>
<dbReference type="Gene3D" id="1.10.150.80">
    <property type="entry name" value="HRDC domain"/>
    <property type="match status" value="2"/>
</dbReference>